<dbReference type="PANTHER" id="PTHR43130">
    <property type="entry name" value="ARAC-FAMILY TRANSCRIPTIONAL REGULATOR"/>
    <property type="match status" value="1"/>
</dbReference>
<feature type="region of interest" description="Disordered" evidence="3">
    <location>
        <begin position="1"/>
        <end position="48"/>
    </location>
</feature>
<evidence type="ECO:0000256" key="2">
    <source>
        <dbReference type="ARBA" id="ARBA00023163"/>
    </source>
</evidence>
<evidence type="ECO:0000256" key="3">
    <source>
        <dbReference type="SAM" id="MobiDB-lite"/>
    </source>
</evidence>
<comment type="caution">
    <text evidence="5">The sequence shown here is derived from an EMBL/GenBank/DDBJ whole genome shotgun (WGS) entry which is preliminary data.</text>
</comment>
<evidence type="ECO:0000256" key="1">
    <source>
        <dbReference type="ARBA" id="ARBA00023015"/>
    </source>
</evidence>
<dbReference type="PANTHER" id="PTHR43130:SF3">
    <property type="entry name" value="HTH-TYPE TRANSCRIPTIONAL REGULATOR RV1931C"/>
    <property type="match status" value="1"/>
</dbReference>
<dbReference type="InterPro" id="IPR052158">
    <property type="entry name" value="INH-QAR"/>
</dbReference>
<gene>
    <name evidence="5" type="ORF">ACFFHU_08680</name>
</gene>
<keyword evidence="6" id="KW-1185">Reference proteome</keyword>
<dbReference type="SUPFAM" id="SSF46689">
    <property type="entry name" value="Homeodomain-like"/>
    <property type="match status" value="2"/>
</dbReference>
<evidence type="ECO:0000313" key="6">
    <source>
        <dbReference type="Proteomes" id="UP001589894"/>
    </source>
</evidence>
<dbReference type="SUPFAM" id="SSF52317">
    <property type="entry name" value="Class I glutamine amidotransferase-like"/>
    <property type="match status" value="1"/>
</dbReference>
<dbReference type="Proteomes" id="UP001589894">
    <property type="component" value="Unassembled WGS sequence"/>
</dbReference>
<keyword evidence="1" id="KW-0805">Transcription regulation</keyword>
<sequence>MDVPSPRPAHREPGLSPRPADPEAGLLPWPADSEPGLSPWPADPEPGRGPHRVAVLALPHVVGLDLGTPAQVFHCARDADGTELYAVRTCTPGGTAVRSSAGYGVLPDHGLELLAEADTVIVPGIHDGPPLTDGTVEPAVRRALRDAYDRGARIVSICTGAFVLAAAGLLDGRPATTHWGYAGRFRRLHPEVRLDPDVLFVDDGRVLTSAGVAAGIDLCLHLVRTDHGSEIANVAARRCVVPPWRDGGQAQFIDRPVPRTPDTSTSPAREWAGRHLHEPITLSQLAARASMSVRTFTRRFRSETGLSPAQWLLQQRTEHARLLLETTDLAVDQVARRSGFGTAAALRQRLHQRVGVSPSAYRRTFRRPEAVR</sequence>
<feature type="domain" description="HTH araC/xylS-type" evidence="4">
    <location>
        <begin position="266"/>
        <end position="364"/>
    </location>
</feature>
<feature type="region of interest" description="Disordered" evidence="3">
    <location>
        <begin position="250"/>
        <end position="269"/>
    </location>
</feature>
<organism evidence="5 6">
    <name type="scientific">Plantactinospora siamensis</name>
    <dbReference type="NCBI Taxonomy" id="555372"/>
    <lineage>
        <taxon>Bacteria</taxon>
        <taxon>Bacillati</taxon>
        <taxon>Actinomycetota</taxon>
        <taxon>Actinomycetes</taxon>
        <taxon>Micromonosporales</taxon>
        <taxon>Micromonosporaceae</taxon>
        <taxon>Plantactinospora</taxon>
    </lineage>
</organism>
<reference evidence="5 6" key="1">
    <citation type="submission" date="2024-09" db="EMBL/GenBank/DDBJ databases">
        <authorList>
            <person name="Sun Q."/>
            <person name="Mori K."/>
        </authorList>
    </citation>
    <scope>NUCLEOTIDE SEQUENCE [LARGE SCALE GENOMIC DNA]</scope>
    <source>
        <strain evidence="5 6">TBRC 2205</strain>
    </source>
</reference>
<dbReference type="RefSeq" id="WP_377337185.1">
    <property type="nucleotide sequence ID" value="NZ_JBHLUE010000004.1"/>
</dbReference>
<dbReference type="Pfam" id="PF01965">
    <property type="entry name" value="DJ-1_PfpI"/>
    <property type="match status" value="1"/>
</dbReference>
<dbReference type="EMBL" id="JBHLUE010000004">
    <property type="protein sequence ID" value="MFC0564240.1"/>
    <property type="molecule type" value="Genomic_DNA"/>
</dbReference>
<dbReference type="CDD" id="cd03137">
    <property type="entry name" value="GATase1_AraC_1"/>
    <property type="match status" value="1"/>
</dbReference>
<dbReference type="InterPro" id="IPR029062">
    <property type="entry name" value="Class_I_gatase-like"/>
</dbReference>
<proteinExistence type="predicted"/>
<dbReference type="SMART" id="SM00342">
    <property type="entry name" value="HTH_ARAC"/>
    <property type="match status" value="1"/>
</dbReference>
<dbReference type="Gene3D" id="3.40.50.880">
    <property type="match status" value="1"/>
</dbReference>
<dbReference type="Gene3D" id="1.10.10.60">
    <property type="entry name" value="Homeodomain-like"/>
    <property type="match status" value="1"/>
</dbReference>
<keyword evidence="2" id="KW-0804">Transcription</keyword>
<dbReference type="Pfam" id="PF12833">
    <property type="entry name" value="HTH_18"/>
    <property type="match status" value="1"/>
</dbReference>
<name>A0ABV6NTY6_9ACTN</name>
<protein>
    <submittedName>
        <fullName evidence="5">Helix-turn-helix domain-containing protein</fullName>
    </submittedName>
</protein>
<dbReference type="InterPro" id="IPR002818">
    <property type="entry name" value="DJ-1/PfpI"/>
</dbReference>
<evidence type="ECO:0000313" key="5">
    <source>
        <dbReference type="EMBL" id="MFC0564240.1"/>
    </source>
</evidence>
<accession>A0ABV6NTY6</accession>
<dbReference type="InterPro" id="IPR009057">
    <property type="entry name" value="Homeodomain-like_sf"/>
</dbReference>
<evidence type="ECO:0000259" key="4">
    <source>
        <dbReference type="PROSITE" id="PS01124"/>
    </source>
</evidence>
<dbReference type="PROSITE" id="PS01124">
    <property type="entry name" value="HTH_ARAC_FAMILY_2"/>
    <property type="match status" value="1"/>
</dbReference>
<dbReference type="InterPro" id="IPR018060">
    <property type="entry name" value="HTH_AraC"/>
</dbReference>